<evidence type="ECO:0000256" key="1">
    <source>
        <dbReference type="SAM" id="MobiDB-lite"/>
    </source>
</evidence>
<name>A0A0V0U0X9_9BILA</name>
<gene>
    <name evidence="2" type="ORF">T05_13194</name>
</gene>
<dbReference type="EMBL" id="JYDJ01000086">
    <property type="protein sequence ID" value="KRX44939.1"/>
    <property type="molecule type" value="Genomic_DNA"/>
</dbReference>
<protein>
    <submittedName>
        <fullName evidence="2">Uncharacterized protein</fullName>
    </submittedName>
</protein>
<dbReference type="Proteomes" id="UP000055048">
    <property type="component" value="Unassembled WGS sequence"/>
</dbReference>
<dbReference type="AlphaFoldDB" id="A0A0V0U0X9"/>
<proteinExistence type="predicted"/>
<comment type="caution">
    <text evidence="2">The sequence shown here is derived from an EMBL/GenBank/DDBJ whole genome shotgun (WGS) entry which is preliminary data.</text>
</comment>
<organism evidence="2 3">
    <name type="scientific">Trichinella murrelli</name>
    <dbReference type="NCBI Taxonomy" id="144512"/>
    <lineage>
        <taxon>Eukaryota</taxon>
        <taxon>Metazoa</taxon>
        <taxon>Ecdysozoa</taxon>
        <taxon>Nematoda</taxon>
        <taxon>Enoplea</taxon>
        <taxon>Dorylaimia</taxon>
        <taxon>Trichinellida</taxon>
        <taxon>Trichinellidae</taxon>
        <taxon>Trichinella</taxon>
    </lineage>
</organism>
<feature type="compositionally biased region" description="Basic and acidic residues" evidence="1">
    <location>
        <begin position="25"/>
        <end position="42"/>
    </location>
</feature>
<evidence type="ECO:0000313" key="2">
    <source>
        <dbReference type="EMBL" id="KRX44939.1"/>
    </source>
</evidence>
<evidence type="ECO:0000313" key="3">
    <source>
        <dbReference type="Proteomes" id="UP000055048"/>
    </source>
</evidence>
<feature type="region of interest" description="Disordered" evidence="1">
    <location>
        <begin position="18"/>
        <end position="45"/>
    </location>
</feature>
<accession>A0A0V0U0X9</accession>
<keyword evidence="3" id="KW-1185">Reference proteome</keyword>
<sequence length="80" mass="9326">MKSVNEERITAEGSHRNLLISRISAEPEHRTMQIRRSRDDQSSKNIPVQSDVLIAMRYHHRCFETMAMSKYLSHISISNV</sequence>
<reference evidence="2 3" key="1">
    <citation type="submission" date="2015-01" db="EMBL/GenBank/DDBJ databases">
        <title>Evolution of Trichinella species and genotypes.</title>
        <authorList>
            <person name="Korhonen P.K."/>
            <person name="Edoardo P."/>
            <person name="Giuseppe L.R."/>
            <person name="Gasser R.B."/>
        </authorList>
    </citation>
    <scope>NUCLEOTIDE SEQUENCE [LARGE SCALE GENOMIC DNA]</scope>
    <source>
        <strain evidence="2">ISS417</strain>
    </source>
</reference>